<comment type="caution">
    <text evidence="1">The sequence shown here is derived from an EMBL/GenBank/DDBJ whole genome shotgun (WGS) entry which is preliminary data.</text>
</comment>
<dbReference type="RefSeq" id="WP_132192078.1">
    <property type="nucleotide sequence ID" value="NZ_SLWM01000013.1"/>
</dbReference>
<dbReference type="Proteomes" id="UP000295818">
    <property type="component" value="Unassembled WGS sequence"/>
</dbReference>
<name>A0ABY2BEG3_9ACTN</name>
<reference evidence="1 2" key="1">
    <citation type="journal article" date="2015" name="Stand. Genomic Sci.">
        <title>Genomic Encyclopedia of Bacterial and Archaeal Type Strains, Phase III: the genomes of soil and plant-associated and newly described type strains.</title>
        <authorList>
            <person name="Whitman W.B."/>
            <person name="Woyke T."/>
            <person name="Klenk H.P."/>
            <person name="Zhou Y."/>
            <person name="Lilburn T.G."/>
            <person name="Beck B.J."/>
            <person name="De Vos P."/>
            <person name="Vandamme P."/>
            <person name="Eisen J.A."/>
            <person name="Garrity G."/>
            <person name="Hugenholtz P."/>
            <person name="Kyrpides N.C."/>
        </authorList>
    </citation>
    <scope>NUCLEOTIDE SEQUENCE [LARGE SCALE GENOMIC DNA]</scope>
    <source>
        <strain evidence="1 2">VKM Ac-2538</strain>
    </source>
</reference>
<protein>
    <submittedName>
        <fullName evidence="1">Uncharacterized protein</fullName>
    </submittedName>
</protein>
<proteinExistence type="predicted"/>
<evidence type="ECO:0000313" key="1">
    <source>
        <dbReference type="EMBL" id="TCO17841.1"/>
    </source>
</evidence>
<gene>
    <name evidence="1" type="ORF">EV644_11371</name>
</gene>
<accession>A0ABY2BEG3</accession>
<keyword evidence="2" id="KW-1185">Reference proteome</keyword>
<organism evidence="1 2">
    <name type="scientific">Kribbella orskensis</name>
    <dbReference type="NCBI Taxonomy" id="2512216"/>
    <lineage>
        <taxon>Bacteria</taxon>
        <taxon>Bacillati</taxon>
        <taxon>Actinomycetota</taxon>
        <taxon>Actinomycetes</taxon>
        <taxon>Propionibacteriales</taxon>
        <taxon>Kribbellaceae</taxon>
        <taxon>Kribbella</taxon>
    </lineage>
</organism>
<evidence type="ECO:0000313" key="2">
    <source>
        <dbReference type="Proteomes" id="UP000295818"/>
    </source>
</evidence>
<dbReference type="EMBL" id="SLWM01000013">
    <property type="protein sequence ID" value="TCO17841.1"/>
    <property type="molecule type" value="Genomic_DNA"/>
</dbReference>
<sequence>MLVFLLVISPIVLLAIWAIVYDVKHRRAPLTDNNPRAVAKKVRIEGEGKSSEWGAGGGV</sequence>